<proteinExistence type="predicted"/>
<evidence type="ECO:0000313" key="1">
    <source>
        <dbReference type="EMBL" id="KAG6425774.1"/>
    </source>
</evidence>
<reference evidence="1" key="1">
    <citation type="submission" date="2018-01" db="EMBL/GenBank/DDBJ databases">
        <authorList>
            <person name="Mao J.F."/>
        </authorList>
    </citation>
    <scope>NUCLEOTIDE SEQUENCE</scope>
    <source>
        <strain evidence="1">Huo1</strain>
        <tissue evidence="1">Leaf</tissue>
    </source>
</reference>
<sequence length="75" mass="8833">MTSWRRGSCWPIDLYPSISLLLPLKTQRMYRKLDKLFDSMIDQHKAFDLRRAPLISKGTIWNAYLLVQEGECDSD</sequence>
<organism evidence="1">
    <name type="scientific">Salvia splendens</name>
    <name type="common">Scarlet sage</name>
    <dbReference type="NCBI Taxonomy" id="180675"/>
    <lineage>
        <taxon>Eukaryota</taxon>
        <taxon>Viridiplantae</taxon>
        <taxon>Streptophyta</taxon>
        <taxon>Embryophyta</taxon>
        <taxon>Tracheophyta</taxon>
        <taxon>Spermatophyta</taxon>
        <taxon>Magnoliopsida</taxon>
        <taxon>eudicotyledons</taxon>
        <taxon>Gunneridae</taxon>
        <taxon>Pentapetalae</taxon>
        <taxon>asterids</taxon>
        <taxon>lamiids</taxon>
        <taxon>Lamiales</taxon>
        <taxon>Lamiaceae</taxon>
        <taxon>Nepetoideae</taxon>
        <taxon>Mentheae</taxon>
        <taxon>Salviinae</taxon>
        <taxon>Salvia</taxon>
        <taxon>Salvia subgen. Calosphace</taxon>
        <taxon>core Calosphace</taxon>
    </lineage>
</organism>
<dbReference type="Proteomes" id="UP000298416">
    <property type="component" value="Unassembled WGS sequence"/>
</dbReference>
<evidence type="ECO:0000313" key="2">
    <source>
        <dbReference type="Proteomes" id="UP000298416"/>
    </source>
</evidence>
<gene>
    <name evidence="1" type="ORF">SASPL_109978</name>
</gene>
<dbReference type="EMBL" id="PNBA02000004">
    <property type="protein sequence ID" value="KAG6425774.1"/>
    <property type="molecule type" value="Genomic_DNA"/>
</dbReference>
<reference evidence="1" key="2">
    <citation type="submission" date="2020-08" db="EMBL/GenBank/DDBJ databases">
        <title>Plant Genome Project.</title>
        <authorList>
            <person name="Zhang R.-G."/>
        </authorList>
    </citation>
    <scope>NUCLEOTIDE SEQUENCE</scope>
    <source>
        <strain evidence="1">Huo1</strain>
        <tissue evidence="1">Leaf</tissue>
    </source>
</reference>
<keyword evidence="2" id="KW-1185">Reference proteome</keyword>
<comment type="caution">
    <text evidence="1">The sequence shown here is derived from an EMBL/GenBank/DDBJ whole genome shotgun (WGS) entry which is preliminary data.</text>
</comment>
<protein>
    <submittedName>
        <fullName evidence="1">Uncharacterized protein</fullName>
    </submittedName>
</protein>
<accession>A0A8X9A3S7</accession>
<dbReference type="AlphaFoldDB" id="A0A8X9A3S7"/>
<name>A0A8X9A3S7_SALSN</name>